<feature type="transmembrane region" description="Helical" evidence="6">
    <location>
        <begin position="35"/>
        <end position="59"/>
    </location>
</feature>
<dbReference type="InterPro" id="IPR020846">
    <property type="entry name" value="MFS_dom"/>
</dbReference>
<evidence type="ECO:0000256" key="3">
    <source>
        <dbReference type="ARBA" id="ARBA00022692"/>
    </source>
</evidence>
<dbReference type="Gene3D" id="1.20.1250.20">
    <property type="entry name" value="MFS general substrate transporter like domains"/>
    <property type="match status" value="2"/>
</dbReference>
<feature type="transmembrane region" description="Helical" evidence="6">
    <location>
        <begin position="257"/>
        <end position="275"/>
    </location>
</feature>
<feature type="transmembrane region" description="Helical" evidence="6">
    <location>
        <begin position="71"/>
        <end position="92"/>
    </location>
</feature>
<proteinExistence type="predicted"/>
<evidence type="ECO:0000259" key="7">
    <source>
        <dbReference type="PROSITE" id="PS50850"/>
    </source>
</evidence>
<keyword evidence="9" id="KW-1185">Reference proteome</keyword>
<dbReference type="InterPro" id="IPR011701">
    <property type="entry name" value="MFS"/>
</dbReference>
<feature type="transmembrane region" description="Helical" evidence="6">
    <location>
        <begin position="413"/>
        <end position="432"/>
    </location>
</feature>
<evidence type="ECO:0000256" key="4">
    <source>
        <dbReference type="ARBA" id="ARBA00022989"/>
    </source>
</evidence>
<dbReference type="InterPro" id="IPR052983">
    <property type="entry name" value="MFS_Riboflavin_Transporter"/>
</dbReference>
<feature type="transmembrane region" description="Helical" evidence="6">
    <location>
        <begin position="198"/>
        <end position="217"/>
    </location>
</feature>
<dbReference type="RefSeq" id="WP_200393570.1">
    <property type="nucleotide sequence ID" value="NZ_CP066831.1"/>
</dbReference>
<accession>A0A7T7HZR8</accession>
<keyword evidence="5 6" id="KW-0472">Membrane</keyword>
<keyword evidence="3 6" id="KW-0812">Transmembrane</keyword>
<feature type="transmembrane region" description="Helical" evidence="6">
    <location>
        <begin position="127"/>
        <end position="149"/>
    </location>
</feature>
<gene>
    <name evidence="8" type="ORF">JEQ17_02185</name>
</gene>
<dbReference type="SUPFAM" id="SSF103473">
    <property type="entry name" value="MFS general substrate transporter"/>
    <property type="match status" value="1"/>
</dbReference>
<dbReference type="PANTHER" id="PTHR43385:SF1">
    <property type="entry name" value="RIBOFLAVIN TRANSPORTER RIBJ"/>
    <property type="match status" value="1"/>
</dbReference>
<evidence type="ECO:0000256" key="5">
    <source>
        <dbReference type="ARBA" id="ARBA00023136"/>
    </source>
</evidence>
<feature type="transmembrane region" description="Helical" evidence="6">
    <location>
        <begin position="382"/>
        <end position="401"/>
    </location>
</feature>
<protein>
    <submittedName>
        <fullName evidence="8">MFS transporter</fullName>
    </submittedName>
</protein>
<keyword evidence="4 6" id="KW-1133">Transmembrane helix</keyword>
<evidence type="ECO:0000313" key="8">
    <source>
        <dbReference type="EMBL" id="QQM38401.1"/>
    </source>
</evidence>
<feature type="transmembrane region" description="Helical" evidence="6">
    <location>
        <begin position="295"/>
        <end position="316"/>
    </location>
</feature>
<evidence type="ECO:0000256" key="6">
    <source>
        <dbReference type="SAM" id="Phobius"/>
    </source>
</evidence>
<dbReference type="KEGG" id="slf:JEQ17_02185"/>
<dbReference type="InterPro" id="IPR036259">
    <property type="entry name" value="MFS_trans_sf"/>
</dbReference>
<dbReference type="Pfam" id="PF07690">
    <property type="entry name" value="MFS_1"/>
    <property type="match status" value="2"/>
</dbReference>
<dbReference type="PROSITE" id="PS50850">
    <property type="entry name" value="MFS"/>
    <property type="match status" value="1"/>
</dbReference>
<evidence type="ECO:0000313" key="9">
    <source>
        <dbReference type="Proteomes" id="UP000595636"/>
    </source>
</evidence>
<keyword evidence="2" id="KW-0813">Transport</keyword>
<sequence>MTTSVPTGDTVPSSSEPGWKSYLADLWQAPPSAKAALAGCLLLMLVSPSGLSAMTTFIVPAFAMDTGAAKSAGILVFVSLPLLIGPIVLPFAGRWVDRLGARRVAIPSAVLYAALTALIPLCGSSVPALAVVLILASVFGFMSGLAVVFKVVSTWLPQHRGIGFALIGVASSLAATVFSPVFQWLISGSAGLGWKGTYLLVAAVIAVVAIPTTVFLISEPQEPQEPTQPTAPRVTGPEVDLPRLPGIPLRRAVRTRIWISITVSLAFAAAGPMTVRQNAVDFFNERGFTEATVSLSLSALFAASVVGLLGGGMILDRTDRPRVVVPMLAAVPVGLLIAFVNHGSTPLLFVAMVLLGFATGAESALGPFLIARYFGLASFAQLQGLTLAISTLSLGMSPFLVSAMQTATGSYTVPVLALTALTVVAVVLAAVLPKFPSQWKIGNPPDQTIEPA</sequence>
<evidence type="ECO:0000256" key="1">
    <source>
        <dbReference type="ARBA" id="ARBA00004651"/>
    </source>
</evidence>
<dbReference type="EMBL" id="CP066831">
    <property type="protein sequence ID" value="QQM38401.1"/>
    <property type="molecule type" value="Genomic_DNA"/>
</dbReference>
<comment type="subcellular location">
    <subcellularLocation>
        <location evidence="1">Cell membrane</location>
        <topology evidence="1">Multi-pass membrane protein</topology>
    </subcellularLocation>
</comment>
<feature type="transmembrane region" description="Helical" evidence="6">
    <location>
        <begin position="347"/>
        <end position="370"/>
    </location>
</feature>
<feature type="transmembrane region" description="Helical" evidence="6">
    <location>
        <begin position="104"/>
        <end position="121"/>
    </location>
</feature>
<feature type="transmembrane region" description="Helical" evidence="6">
    <location>
        <begin position="323"/>
        <end position="341"/>
    </location>
</feature>
<dbReference type="Proteomes" id="UP000595636">
    <property type="component" value="Chromosome"/>
</dbReference>
<feature type="transmembrane region" description="Helical" evidence="6">
    <location>
        <begin position="161"/>
        <end position="186"/>
    </location>
</feature>
<dbReference type="PANTHER" id="PTHR43385">
    <property type="entry name" value="RIBOFLAVIN TRANSPORTER RIBJ"/>
    <property type="match status" value="1"/>
</dbReference>
<feature type="domain" description="Major facilitator superfamily (MFS) profile" evidence="7">
    <location>
        <begin position="36"/>
        <end position="437"/>
    </location>
</feature>
<name>A0A7T7HZR8_9ACTN</name>
<organism evidence="8 9">
    <name type="scientific">Streptomyces liliifuscus</name>
    <dbReference type="NCBI Taxonomy" id="2797636"/>
    <lineage>
        <taxon>Bacteria</taxon>
        <taxon>Bacillati</taxon>
        <taxon>Actinomycetota</taxon>
        <taxon>Actinomycetes</taxon>
        <taxon>Kitasatosporales</taxon>
        <taxon>Streptomycetaceae</taxon>
        <taxon>Streptomyces</taxon>
    </lineage>
</organism>
<dbReference type="GO" id="GO:0022857">
    <property type="term" value="F:transmembrane transporter activity"/>
    <property type="evidence" value="ECO:0007669"/>
    <property type="project" value="InterPro"/>
</dbReference>
<dbReference type="AlphaFoldDB" id="A0A7T7HZR8"/>
<evidence type="ECO:0000256" key="2">
    <source>
        <dbReference type="ARBA" id="ARBA00022448"/>
    </source>
</evidence>
<dbReference type="GO" id="GO:0005886">
    <property type="term" value="C:plasma membrane"/>
    <property type="evidence" value="ECO:0007669"/>
    <property type="project" value="UniProtKB-SubCell"/>
</dbReference>
<reference evidence="8 9" key="1">
    <citation type="submission" date="2020-12" db="EMBL/GenBank/DDBJ databases">
        <title>A novel species.</title>
        <authorList>
            <person name="Li K."/>
        </authorList>
    </citation>
    <scope>NUCLEOTIDE SEQUENCE [LARGE SCALE GENOMIC DNA]</scope>
    <source>
        <strain evidence="8 9">ZYC-3</strain>
    </source>
</reference>